<protein>
    <submittedName>
        <fullName evidence="2">Uncharacterized protein</fullName>
    </submittedName>
</protein>
<sequence length="155" mass="17533">SSRRPKPTAYSCVPSAFFPCCARLRARTAPTRYLLRPLSMCAPCYARCCHPSRLVPRGLGFARLLHLCMRALSCFDTEVVIIPGESDDEGDDGLVLWLENMLEEPSSPIDRPSCKRDWPKGCGPRAKLKPRRSKTKQARMIHKAKAKEEKCWCKP</sequence>
<organism evidence="2 3">
    <name type="scientific">Striga hermonthica</name>
    <name type="common">Purple witchweed</name>
    <name type="synonym">Buchnera hermonthica</name>
    <dbReference type="NCBI Taxonomy" id="68872"/>
    <lineage>
        <taxon>Eukaryota</taxon>
        <taxon>Viridiplantae</taxon>
        <taxon>Streptophyta</taxon>
        <taxon>Embryophyta</taxon>
        <taxon>Tracheophyta</taxon>
        <taxon>Spermatophyta</taxon>
        <taxon>Magnoliopsida</taxon>
        <taxon>eudicotyledons</taxon>
        <taxon>Gunneridae</taxon>
        <taxon>Pentapetalae</taxon>
        <taxon>asterids</taxon>
        <taxon>lamiids</taxon>
        <taxon>Lamiales</taxon>
        <taxon>Orobanchaceae</taxon>
        <taxon>Buchnereae</taxon>
        <taxon>Striga</taxon>
    </lineage>
</organism>
<keyword evidence="3" id="KW-1185">Reference proteome</keyword>
<dbReference type="EMBL" id="CACSLK010027624">
    <property type="protein sequence ID" value="CAA0826376.1"/>
    <property type="molecule type" value="Genomic_DNA"/>
</dbReference>
<proteinExistence type="predicted"/>
<feature type="non-terminal residue" evidence="2">
    <location>
        <position position="1"/>
    </location>
</feature>
<name>A0A9N7N7A3_STRHE</name>
<gene>
    <name evidence="2" type="ORF">SHERM_01582</name>
</gene>
<feature type="compositionally biased region" description="Basic residues" evidence="1">
    <location>
        <begin position="126"/>
        <end position="139"/>
    </location>
</feature>
<comment type="caution">
    <text evidence="2">The sequence shown here is derived from an EMBL/GenBank/DDBJ whole genome shotgun (WGS) entry which is preliminary data.</text>
</comment>
<evidence type="ECO:0000256" key="1">
    <source>
        <dbReference type="SAM" id="MobiDB-lite"/>
    </source>
</evidence>
<feature type="region of interest" description="Disordered" evidence="1">
    <location>
        <begin position="105"/>
        <end position="139"/>
    </location>
</feature>
<reference evidence="2" key="1">
    <citation type="submission" date="2019-12" db="EMBL/GenBank/DDBJ databases">
        <authorList>
            <person name="Scholes J."/>
        </authorList>
    </citation>
    <scope>NUCLEOTIDE SEQUENCE</scope>
</reference>
<dbReference type="Proteomes" id="UP001153555">
    <property type="component" value="Unassembled WGS sequence"/>
</dbReference>
<accession>A0A9N7N7A3</accession>
<evidence type="ECO:0000313" key="2">
    <source>
        <dbReference type="EMBL" id="CAA0826376.1"/>
    </source>
</evidence>
<dbReference type="AlphaFoldDB" id="A0A9N7N7A3"/>
<feature type="non-terminal residue" evidence="2">
    <location>
        <position position="155"/>
    </location>
</feature>
<evidence type="ECO:0000313" key="3">
    <source>
        <dbReference type="Proteomes" id="UP001153555"/>
    </source>
</evidence>